<gene>
    <name evidence="4" type="ORF">LOM8899_02312</name>
</gene>
<comment type="similarity">
    <text evidence="1">Belongs to the PrpD family.</text>
</comment>
<dbReference type="InterPro" id="IPR042188">
    <property type="entry name" value="MmgE/PrpD_sf_2"/>
</dbReference>
<protein>
    <submittedName>
        <fullName evidence="4">MmgE/PrpD family protein</fullName>
    </submittedName>
</protein>
<dbReference type="SUPFAM" id="SSF103378">
    <property type="entry name" value="2-methylcitrate dehydratase PrpD"/>
    <property type="match status" value="1"/>
</dbReference>
<evidence type="ECO:0000259" key="3">
    <source>
        <dbReference type="Pfam" id="PF19305"/>
    </source>
</evidence>
<dbReference type="Gene3D" id="1.10.4100.10">
    <property type="entry name" value="2-methylcitrate dehydratase PrpD"/>
    <property type="match status" value="1"/>
</dbReference>
<dbReference type="Pfam" id="PF19305">
    <property type="entry name" value="MmgE_PrpD_C"/>
    <property type="match status" value="1"/>
</dbReference>
<sequence length="461" mass="48967">MTNPLDQIAAHVVTARTADLPPEVVAKVKTFLLDTFGVGIAGSSGTGVTELIEVARGWGAEPEASVLASDVKMCAGSAAVVNAYQIHCLEFDCVHEGAVLHPMATITGAVMAWAEREAGRGRRVSGDDLIAALAVGVDVSTMLGIVTDAELRFFRPATAGGFGAVAAIGRLAGFDERRMKDAFGAQYSQTSGTLQAHAEGSPMLGMQVGLNARAAIVSADLAAAGFRGPHDILTGQYGYFRLFEQDDHDIDAFLPSLGKDWQILNMSHKPYPSGRLTHGAIDGLGQLMQRHGFAPDDIESIEALVPPLVHRLVGRPIVESPEANYAKLCLAFVAGTFLARGNVDVPDFRGAALTDPAVHRYAKCVSVVLDDNPDLNALDPQRITVQLRDGTRHVCDLPYVYGHPDNPLSDEDNIAKFRRCAGYASAPLDQAGQNRLIAAIAGLESMDDIADLMTLSRGDTV</sequence>
<dbReference type="Gene3D" id="3.30.1330.120">
    <property type="entry name" value="2-methylcitrate dehydratase PrpD"/>
    <property type="match status" value="1"/>
</dbReference>
<dbReference type="PANTHER" id="PTHR16943:SF8">
    <property type="entry name" value="2-METHYLCITRATE DEHYDRATASE"/>
    <property type="match status" value="1"/>
</dbReference>
<dbReference type="InterPro" id="IPR045336">
    <property type="entry name" value="MmgE_PrpD_N"/>
</dbReference>
<feature type="domain" description="MmgE/PrpD N-terminal" evidence="2">
    <location>
        <begin position="7"/>
        <end position="246"/>
    </location>
</feature>
<dbReference type="PANTHER" id="PTHR16943">
    <property type="entry name" value="2-METHYLCITRATE DEHYDRATASE-RELATED"/>
    <property type="match status" value="1"/>
</dbReference>
<evidence type="ECO:0000259" key="2">
    <source>
        <dbReference type="Pfam" id="PF03972"/>
    </source>
</evidence>
<proteinExistence type="inferred from homology"/>
<dbReference type="InterPro" id="IPR045337">
    <property type="entry name" value="MmgE_PrpD_C"/>
</dbReference>
<evidence type="ECO:0000313" key="5">
    <source>
        <dbReference type="Proteomes" id="UP000201613"/>
    </source>
</evidence>
<dbReference type="OrthoDB" id="9795089at2"/>
<keyword evidence="5" id="KW-1185">Reference proteome</keyword>
<feature type="domain" description="MmgE/PrpD C-terminal" evidence="3">
    <location>
        <begin position="271"/>
        <end position="426"/>
    </location>
</feature>
<reference evidence="4 5" key="1">
    <citation type="submission" date="2017-05" db="EMBL/GenBank/DDBJ databases">
        <authorList>
            <person name="Song R."/>
            <person name="Chenine A.L."/>
            <person name="Ruprecht R.M."/>
        </authorList>
    </citation>
    <scope>NUCLEOTIDE SEQUENCE [LARGE SCALE GENOMIC DNA]</scope>
    <source>
        <strain evidence="4 5">CECT 8899</strain>
    </source>
</reference>
<dbReference type="AlphaFoldDB" id="A0A238LF19"/>
<organism evidence="4 5">
    <name type="scientific">Flavimaricola marinus</name>
    <dbReference type="NCBI Taxonomy" id="1819565"/>
    <lineage>
        <taxon>Bacteria</taxon>
        <taxon>Pseudomonadati</taxon>
        <taxon>Pseudomonadota</taxon>
        <taxon>Alphaproteobacteria</taxon>
        <taxon>Rhodobacterales</taxon>
        <taxon>Paracoccaceae</taxon>
        <taxon>Flavimaricola</taxon>
    </lineage>
</organism>
<name>A0A238LF19_9RHOB</name>
<dbReference type="EMBL" id="FXZK01000004">
    <property type="protein sequence ID" value="SMY08163.1"/>
    <property type="molecule type" value="Genomic_DNA"/>
</dbReference>
<dbReference type="InterPro" id="IPR042183">
    <property type="entry name" value="MmgE/PrpD_sf_1"/>
</dbReference>
<dbReference type="Pfam" id="PF03972">
    <property type="entry name" value="MmgE_PrpD_N"/>
    <property type="match status" value="1"/>
</dbReference>
<dbReference type="GO" id="GO:0016829">
    <property type="term" value="F:lyase activity"/>
    <property type="evidence" value="ECO:0007669"/>
    <property type="project" value="InterPro"/>
</dbReference>
<dbReference type="Proteomes" id="UP000201613">
    <property type="component" value="Unassembled WGS sequence"/>
</dbReference>
<evidence type="ECO:0000256" key="1">
    <source>
        <dbReference type="ARBA" id="ARBA00006174"/>
    </source>
</evidence>
<evidence type="ECO:0000313" key="4">
    <source>
        <dbReference type="EMBL" id="SMY08163.1"/>
    </source>
</evidence>
<dbReference type="InterPro" id="IPR005656">
    <property type="entry name" value="MmgE_PrpD"/>
</dbReference>
<accession>A0A238LF19</accession>
<dbReference type="InterPro" id="IPR036148">
    <property type="entry name" value="MmgE/PrpD_sf"/>
</dbReference>
<dbReference type="RefSeq" id="WP_093992369.1">
    <property type="nucleotide sequence ID" value="NZ_FXZK01000004.1"/>
</dbReference>